<evidence type="ECO:0000313" key="1">
    <source>
        <dbReference type="EMBL" id="QHN79331.1"/>
    </source>
</evidence>
<dbReference type="EMBL" id="CP031001">
    <property type="protein sequence ID" value="QHN79331.1"/>
    <property type="molecule type" value="Genomic_DNA"/>
</dbReference>
<organism evidence="1 2">
    <name type="scientific">Arachis hypogaea</name>
    <name type="common">Peanut</name>
    <dbReference type="NCBI Taxonomy" id="3818"/>
    <lineage>
        <taxon>Eukaryota</taxon>
        <taxon>Viridiplantae</taxon>
        <taxon>Streptophyta</taxon>
        <taxon>Embryophyta</taxon>
        <taxon>Tracheophyta</taxon>
        <taxon>Spermatophyta</taxon>
        <taxon>Magnoliopsida</taxon>
        <taxon>eudicotyledons</taxon>
        <taxon>Gunneridae</taxon>
        <taxon>Pentapetalae</taxon>
        <taxon>rosids</taxon>
        <taxon>fabids</taxon>
        <taxon>Fabales</taxon>
        <taxon>Fabaceae</taxon>
        <taxon>Papilionoideae</taxon>
        <taxon>50 kb inversion clade</taxon>
        <taxon>dalbergioids sensu lato</taxon>
        <taxon>Dalbergieae</taxon>
        <taxon>Pterocarpus clade</taxon>
        <taxon>Arachis</taxon>
    </lineage>
</organism>
<dbReference type="AlphaFoldDB" id="A0A6B9VF73"/>
<protein>
    <submittedName>
        <fullName evidence="1">Uncharacterized protein</fullName>
    </submittedName>
</protein>
<sequence>MQRVSWRFVAVQAGRDTAKSSAAFGSVLLGAVKGGLVEMPLLIQEFSIVASLGIDPDLAMQLPAKCHLPHPFECLL</sequence>
<name>A0A6B9VF73_ARAHY</name>
<evidence type="ECO:0000313" key="2">
    <source>
        <dbReference type="Proteomes" id="UP000464620"/>
    </source>
</evidence>
<gene>
    <name evidence="1" type="ORF">DS421_19g669150</name>
</gene>
<proteinExistence type="predicted"/>
<reference evidence="1 2" key="1">
    <citation type="submission" date="2020-01" db="EMBL/GenBank/DDBJ databases">
        <title>Genome sequence of Arachis hypogaea, cultivar Shitouqi.</title>
        <authorList>
            <person name="Zhuang W."/>
            <person name="Chen H."/>
            <person name="Varshney R."/>
            <person name="Wang D."/>
            <person name="Ming R."/>
        </authorList>
    </citation>
    <scope>NUCLEOTIDE SEQUENCE [LARGE SCALE GENOMIC DNA]</scope>
    <source>
        <tissue evidence="1">Young leaf</tissue>
    </source>
</reference>
<accession>A0A6B9VF73</accession>
<dbReference type="Proteomes" id="UP000464620">
    <property type="component" value="Chromosome B09"/>
</dbReference>